<dbReference type="RefSeq" id="WP_128768352.1">
    <property type="nucleotide sequence ID" value="NZ_RXOC01000003.1"/>
</dbReference>
<keyword evidence="1" id="KW-1133">Transmembrane helix</keyword>
<protein>
    <submittedName>
        <fullName evidence="2">DUF4112 domain-containing protein</fullName>
    </submittedName>
</protein>
<proteinExistence type="predicted"/>
<dbReference type="AlphaFoldDB" id="A0A4Q0MCL8"/>
<feature type="transmembrane region" description="Helical" evidence="1">
    <location>
        <begin position="44"/>
        <end position="65"/>
    </location>
</feature>
<dbReference type="InterPro" id="IPR025187">
    <property type="entry name" value="DUF4112"/>
</dbReference>
<dbReference type="EMBL" id="RXOC01000003">
    <property type="protein sequence ID" value="RXF71108.1"/>
    <property type="molecule type" value="Genomic_DNA"/>
</dbReference>
<evidence type="ECO:0000313" key="3">
    <source>
        <dbReference type="Proteomes" id="UP000290848"/>
    </source>
</evidence>
<keyword evidence="1" id="KW-0812">Transmembrane</keyword>
<name>A0A4Q0MCL8_9SPHI</name>
<accession>A0A4Q0MCL8</accession>
<evidence type="ECO:0000256" key="1">
    <source>
        <dbReference type="SAM" id="Phobius"/>
    </source>
</evidence>
<feature type="transmembrane region" description="Helical" evidence="1">
    <location>
        <begin position="77"/>
        <end position="100"/>
    </location>
</feature>
<evidence type="ECO:0000313" key="2">
    <source>
        <dbReference type="EMBL" id="RXF71108.1"/>
    </source>
</evidence>
<gene>
    <name evidence="2" type="ORF">EKH83_05260</name>
</gene>
<dbReference type="Pfam" id="PF13430">
    <property type="entry name" value="DUF4112"/>
    <property type="match status" value="1"/>
</dbReference>
<organism evidence="2 3">
    <name type="scientific">Arcticibacter tournemirensis</name>
    <dbReference type="NCBI Taxonomy" id="699437"/>
    <lineage>
        <taxon>Bacteria</taxon>
        <taxon>Pseudomonadati</taxon>
        <taxon>Bacteroidota</taxon>
        <taxon>Sphingobacteriia</taxon>
        <taxon>Sphingobacteriales</taxon>
        <taxon>Sphingobacteriaceae</taxon>
        <taxon>Arcticibacter</taxon>
    </lineage>
</organism>
<dbReference type="Proteomes" id="UP000290848">
    <property type="component" value="Unassembled WGS sequence"/>
</dbReference>
<sequence length="160" mass="18023">MSNEISKPVELNNQKLKWVERVAYLMDNQFRLPGTSFRFGVDPIVNFIPFLGDISAFLVSAVLVLTMARHGASGKVLILMVLNILLDAVIGAIPVIGWIFDFGYKANSRNINLLKRHYVEGKYQGSGKGIIFTIIVVILVFFIVLIYLMWKVLAWAADMM</sequence>
<comment type="caution">
    <text evidence="2">The sequence shown here is derived from an EMBL/GenBank/DDBJ whole genome shotgun (WGS) entry which is preliminary data.</text>
</comment>
<keyword evidence="1" id="KW-0472">Membrane</keyword>
<feature type="transmembrane region" description="Helical" evidence="1">
    <location>
        <begin position="130"/>
        <end position="150"/>
    </location>
</feature>
<dbReference type="PANTHER" id="PTHR35519:SF2">
    <property type="entry name" value="PH DOMAIN PROTEIN"/>
    <property type="match status" value="1"/>
</dbReference>
<dbReference type="PANTHER" id="PTHR35519">
    <property type="entry name" value="MEMBRANE PROTEINS"/>
    <property type="match status" value="1"/>
</dbReference>
<reference evidence="2 3" key="1">
    <citation type="submission" date="2018-12" db="EMBL/GenBank/DDBJ databases">
        <title>The Draft Genome Sequence of the Soil Bacterium Pedobacter tournemirensis R1.</title>
        <authorList>
            <person name="He J."/>
        </authorList>
    </citation>
    <scope>NUCLEOTIDE SEQUENCE [LARGE SCALE GENOMIC DNA]</scope>
    <source>
        <strain evidence="2 3">R1</strain>
    </source>
</reference>